<reference evidence="1" key="1">
    <citation type="submission" date="2020-05" db="EMBL/GenBank/DDBJ databases">
        <authorList>
            <person name="Chiriac C."/>
            <person name="Salcher M."/>
            <person name="Ghai R."/>
            <person name="Kavagutti S V."/>
        </authorList>
    </citation>
    <scope>NUCLEOTIDE SEQUENCE</scope>
</reference>
<name>A0A6J7WRK5_9CAUD</name>
<gene>
    <name evidence="1" type="ORF">UFOVP240_15</name>
</gene>
<protein>
    <submittedName>
        <fullName evidence="1">5'(3')-deoxyribonucleotidase</fullName>
    </submittedName>
</protein>
<sequence>MEKFTLYLDMDGVLCDFNTAFSEILPELDDKKRFKQAVMEHNIFRILKPMPDALELLESVACLSHVYVEILTSVGTFDEKQGHEAKLQKSDWLNRNNIPHKPNFVRTKQEKAQYATPYSILIDDSIGCITPFNEAGGHGILHTSAKDSMKQLQEVFRKAKELEAYRT</sequence>
<dbReference type="Gene3D" id="3.40.50.1000">
    <property type="entry name" value="HAD superfamily/HAD-like"/>
    <property type="match status" value="1"/>
</dbReference>
<dbReference type="InterPro" id="IPR036412">
    <property type="entry name" value="HAD-like_sf"/>
</dbReference>
<dbReference type="InterPro" id="IPR023214">
    <property type="entry name" value="HAD_sf"/>
</dbReference>
<organism evidence="1">
    <name type="scientific">uncultured Caudovirales phage</name>
    <dbReference type="NCBI Taxonomy" id="2100421"/>
    <lineage>
        <taxon>Viruses</taxon>
        <taxon>Duplodnaviria</taxon>
        <taxon>Heunggongvirae</taxon>
        <taxon>Uroviricota</taxon>
        <taxon>Caudoviricetes</taxon>
        <taxon>Peduoviridae</taxon>
        <taxon>Maltschvirus</taxon>
        <taxon>Maltschvirus maltsch</taxon>
    </lineage>
</organism>
<dbReference type="EMBL" id="LR798293">
    <property type="protein sequence ID" value="CAB5220639.1"/>
    <property type="molecule type" value="Genomic_DNA"/>
</dbReference>
<accession>A0A6J7WRK5</accession>
<proteinExistence type="predicted"/>
<dbReference type="SUPFAM" id="SSF56784">
    <property type="entry name" value="HAD-like"/>
    <property type="match status" value="1"/>
</dbReference>
<evidence type="ECO:0000313" key="1">
    <source>
        <dbReference type="EMBL" id="CAB5220639.1"/>
    </source>
</evidence>